<feature type="region of interest" description="Disordered" evidence="1">
    <location>
        <begin position="24"/>
        <end position="56"/>
    </location>
</feature>
<evidence type="ECO:0000313" key="3">
    <source>
        <dbReference type="Proteomes" id="UP001327560"/>
    </source>
</evidence>
<evidence type="ECO:0000313" key="2">
    <source>
        <dbReference type="EMBL" id="WOL20131.1"/>
    </source>
</evidence>
<dbReference type="AlphaFoldDB" id="A0AAQ3QSR8"/>
<dbReference type="EMBL" id="CP136898">
    <property type="protein sequence ID" value="WOL20131.1"/>
    <property type="molecule type" value="Genomic_DNA"/>
</dbReference>
<reference evidence="2 3" key="1">
    <citation type="submission" date="2023-10" db="EMBL/GenBank/DDBJ databases">
        <title>Chromosome-scale genome assembly provides insights into flower coloration mechanisms of Canna indica.</title>
        <authorList>
            <person name="Li C."/>
        </authorList>
    </citation>
    <scope>NUCLEOTIDE SEQUENCE [LARGE SCALE GENOMIC DNA]</scope>
    <source>
        <tissue evidence="2">Flower</tissue>
    </source>
</reference>
<organism evidence="2 3">
    <name type="scientific">Canna indica</name>
    <name type="common">Indian-shot</name>
    <dbReference type="NCBI Taxonomy" id="4628"/>
    <lineage>
        <taxon>Eukaryota</taxon>
        <taxon>Viridiplantae</taxon>
        <taxon>Streptophyta</taxon>
        <taxon>Embryophyta</taxon>
        <taxon>Tracheophyta</taxon>
        <taxon>Spermatophyta</taxon>
        <taxon>Magnoliopsida</taxon>
        <taxon>Liliopsida</taxon>
        <taxon>Zingiberales</taxon>
        <taxon>Cannaceae</taxon>
        <taxon>Canna</taxon>
    </lineage>
</organism>
<proteinExistence type="predicted"/>
<keyword evidence="3" id="KW-1185">Reference proteome</keyword>
<dbReference type="Proteomes" id="UP001327560">
    <property type="component" value="Chromosome 9"/>
</dbReference>
<accession>A0AAQ3QSR8</accession>
<gene>
    <name evidence="2" type="ORF">Cni_G28933</name>
</gene>
<sequence>MVTRVVAPRARLCRMTRIVVPHARSRRATHSVGPGGDATGSDDGPVDDFAHNDSGRHCHMAEPNVGNCIKTPNLPQERLSGVRSDNGGEGFAILGEPSYIGRTYVPLTLDEMSNGDKRCRESAFPYCSTYCGRVEHLDTAARERILTSGELAAFISCAKAGRLALADGLSVHDFVAPVPRDIYSPSPSCILRYSNEAMSAYPFLA</sequence>
<evidence type="ECO:0000256" key="1">
    <source>
        <dbReference type="SAM" id="MobiDB-lite"/>
    </source>
</evidence>
<name>A0AAQ3QSR8_9LILI</name>
<protein>
    <submittedName>
        <fullName evidence="2">Uncharacterized protein</fullName>
    </submittedName>
</protein>